<keyword evidence="1" id="KW-0812">Transmembrane</keyword>
<reference evidence="2" key="2">
    <citation type="submission" date="2021-08" db="EMBL/GenBank/DDBJ databases">
        <authorList>
            <person name="Tani A."/>
            <person name="Ola A."/>
            <person name="Ogura Y."/>
            <person name="Katsura K."/>
            <person name="Hayashi T."/>
        </authorList>
    </citation>
    <scope>NUCLEOTIDE SEQUENCE</scope>
    <source>
        <strain evidence="2">DSM 23674</strain>
    </source>
</reference>
<keyword evidence="3" id="KW-1185">Reference proteome</keyword>
<dbReference type="Proteomes" id="UP001055101">
    <property type="component" value="Unassembled WGS sequence"/>
</dbReference>
<sequence>MPYLMGSGVLLALTALFVWKAPAMNGPAGVALAVAVALDAASRLAAEAASRRSGVELAMRGLPSLVLPLGAAPGLAAAILAVLPLLGPGRFPVVASLIAGMVAMGALARLSLTRSVLVLAKAETRETLVRP</sequence>
<comment type="caution">
    <text evidence="2">The sequence shown here is derived from an EMBL/GenBank/DDBJ whole genome shotgun (WGS) entry which is preliminary data.</text>
</comment>
<dbReference type="EMBL" id="BPRA01000008">
    <property type="protein sequence ID" value="GJE55444.1"/>
    <property type="molecule type" value="Genomic_DNA"/>
</dbReference>
<proteinExistence type="predicted"/>
<keyword evidence="1" id="KW-1133">Transmembrane helix</keyword>
<name>A0ABQ4TMC3_9HYPH</name>
<keyword evidence="1" id="KW-0472">Membrane</keyword>
<protein>
    <submittedName>
        <fullName evidence="2">Uncharacterized protein</fullName>
    </submittedName>
</protein>
<feature type="transmembrane region" description="Helical" evidence="1">
    <location>
        <begin position="93"/>
        <end position="112"/>
    </location>
</feature>
<organism evidence="2 3">
    <name type="scientific">Methylobacterium thuringiense</name>
    <dbReference type="NCBI Taxonomy" id="1003091"/>
    <lineage>
        <taxon>Bacteria</taxon>
        <taxon>Pseudomonadati</taxon>
        <taxon>Pseudomonadota</taxon>
        <taxon>Alphaproteobacteria</taxon>
        <taxon>Hyphomicrobiales</taxon>
        <taxon>Methylobacteriaceae</taxon>
        <taxon>Methylobacterium</taxon>
    </lineage>
</organism>
<evidence type="ECO:0000313" key="3">
    <source>
        <dbReference type="Proteomes" id="UP001055101"/>
    </source>
</evidence>
<accession>A0ABQ4TMC3</accession>
<evidence type="ECO:0000256" key="1">
    <source>
        <dbReference type="SAM" id="Phobius"/>
    </source>
</evidence>
<evidence type="ECO:0000313" key="2">
    <source>
        <dbReference type="EMBL" id="GJE55444.1"/>
    </source>
</evidence>
<feature type="transmembrane region" description="Helical" evidence="1">
    <location>
        <begin position="61"/>
        <end position="86"/>
    </location>
</feature>
<gene>
    <name evidence="2" type="ORF">EKPJFOCH_1935</name>
</gene>
<reference evidence="2" key="1">
    <citation type="journal article" date="2021" name="Front. Microbiol.">
        <title>Comprehensive Comparative Genomics and Phenotyping of Methylobacterium Species.</title>
        <authorList>
            <person name="Alessa O."/>
            <person name="Ogura Y."/>
            <person name="Fujitani Y."/>
            <person name="Takami H."/>
            <person name="Hayashi T."/>
            <person name="Sahin N."/>
            <person name="Tani A."/>
        </authorList>
    </citation>
    <scope>NUCLEOTIDE SEQUENCE</scope>
    <source>
        <strain evidence="2">DSM 23674</strain>
    </source>
</reference>